<dbReference type="eggNOG" id="COG0830">
    <property type="taxonomic scope" value="Bacteria"/>
</dbReference>
<dbReference type="HOGENOM" id="CLU_049215_4_2_7"/>
<keyword evidence="2" id="KW-1185">Reference proteome</keyword>
<accession>A8ET00</accession>
<reference evidence="1 2" key="1">
    <citation type="journal article" date="2007" name="PLoS ONE">
        <title>The complete genome sequence and analysis of the Epsilonproteobacterium Arcobacter butzleri.</title>
        <authorList>
            <person name="Miller W.G."/>
            <person name="Parker C.T."/>
            <person name="Rubenfield M."/>
            <person name="Mendz G.L."/>
            <person name="Woesten M.M.S.M."/>
            <person name="Ussery D.W."/>
            <person name="Stolz J.F."/>
            <person name="Binnewies T.T."/>
            <person name="Hallin P.F."/>
            <person name="Wang G."/>
            <person name="Malek J.A."/>
            <person name="Rogosin A."/>
            <person name="Stanker L.H."/>
            <person name="Mandrell R.E."/>
        </authorList>
    </citation>
    <scope>NUCLEOTIDE SEQUENCE [LARGE SCALE GENOMIC DNA]</scope>
    <source>
        <strain evidence="1 2">RM4018</strain>
    </source>
</reference>
<dbReference type="Gene3D" id="1.10.4190.10">
    <property type="entry name" value="Urease accessory protein UreF"/>
    <property type="match status" value="1"/>
</dbReference>
<evidence type="ECO:0000313" key="2">
    <source>
        <dbReference type="Proteomes" id="UP000001136"/>
    </source>
</evidence>
<organism evidence="1 2">
    <name type="scientific">Aliarcobacter butzleri (strain RM4018)</name>
    <name type="common">Arcobacter butzleri</name>
    <dbReference type="NCBI Taxonomy" id="367737"/>
    <lineage>
        <taxon>Bacteria</taxon>
        <taxon>Pseudomonadati</taxon>
        <taxon>Campylobacterota</taxon>
        <taxon>Epsilonproteobacteria</taxon>
        <taxon>Campylobacterales</taxon>
        <taxon>Arcobacteraceae</taxon>
        <taxon>Aliarcobacter</taxon>
    </lineage>
</organism>
<proteinExistence type="predicted"/>
<dbReference type="EMBL" id="CP000361">
    <property type="protein sequence ID" value="ABV67074.1"/>
    <property type="molecule type" value="Genomic_DNA"/>
</dbReference>
<dbReference type="KEGG" id="abu:Abu_0809"/>
<dbReference type="Pfam" id="PF01730">
    <property type="entry name" value="UreF"/>
    <property type="match status" value="1"/>
</dbReference>
<name>A8ET00_ALIB4</name>
<dbReference type="GO" id="GO:0016151">
    <property type="term" value="F:nickel cation binding"/>
    <property type="evidence" value="ECO:0007669"/>
    <property type="project" value="InterPro"/>
</dbReference>
<evidence type="ECO:0000313" key="1">
    <source>
        <dbReference type="EMBL" id="ABV67074.1"/>
    </source>
</evidence>
<dbReference type="STRING" id="367737.Abu_0809"/>
<dbReference type="AlphaFoldDB" id="A8ET00"/>
<protein>
    <submittedName>
        <fullName evidence="1">Urease complex component</fullName>
    </submittedName>
</protein>
<dbReference type="InterPro" id="IPR038277">
    <property type="entry name" value="UreF_sf"/>
</dbReference>
<dbReference type="InterPro" id="IPR002639">
    <property type="entry name" value="UreF"/>
</dbReference>
<gene>
    <name evidence="1" type="primary">ureF</name>
    <name evidence="1" type="ordered locus">Abu_0809</name>
</gene>
<dbReference type="Proteomes" id="UP000001136">
    <property type="component" value="Chromosome"/>
</dbReference>
<sequence>MKKQKLISNQMEKHTIATKMQKTNLKSLSRFMQILDGSFPSGVFVHSFGLEPHILKEKVKDINSLKIYLENLIIDQYSKIEFVYVKKVYEALEKEKLNLVKKLDNELGTYLTFEFAKASRDIGQNYFAQIKNLASKDIVKEYFSLIENKFCIGNEIIVLSVMAFDMDICLEDFIVMWTKKNLINIAVTTLKISRIKPSEIQKMLFEIDEILEKFDYKNIKNKITNFNPLFEEIIFAHKNLEPKLFVT</sequence>